<feature type="compositionally biased region" description="Low complexity" evidence="4">
    <location>
        <begin position="685"/>
        <end position="698"/>
    </location>
</feature>
<feature type="region of interest" description="Disordered" evidence="4">
    <location>
        <begin position="500"/>
        <end position="534"/>
    </location>
</feature>
<feature type="region of interest" description="Disordered" evidence="4">
    <location>
        <begin position="678"/>
        <end position="698"/>
    </location>
</feature>
<dbReference type="InterPro" id="IPR005654">
    <property type="entry name" value="ATPase_AFG1-like"/>
</dbReference>
<evidence type="ECO:0000256" key="3">
    <source>
        <dbReference type="ARBA" id="ARBA00022840"/>
    </source>
</evidence>
<comment type="caution">
    <text evidence="6">The sequence shown here is derived from an EMBL/GenBank/DDBJ whole genome shotgun (WGS) entry which is preliminary data.</text>
</comment>
<feature type="region of interest" description="Disordered" evidence="4">
    <location>
        <begin position="798"/>
        <end position="836"/>
    </location>
</feature>
<proteinExistence type="inferred from homology"/>
<evidence type="ECO:0000313" key="7">
    <source>
        <dbReference type="Proteomes" id="UP000183809"/>
    </source>
</evidence>
<dbReference type="EMBL" id="MNUE01000069">
    <property type="protein sequence ID" value="OJD29944.1"/>
    <property type="molecule type" value="Genomic_DNA"/>
</dbReference>
<dbReference type="Pfam" id="PF03969">
    <property type="entry name" value="AFG1_ATPase"/>
    <property type="match status" value="2"/>
</dbReference>
<dbReference type="AlphaFoldDB" id="A0A1J9QNA6"/>
<dbReference type="InterPro" id="IPR027417">
    <property type="entry name" value="P-loop_NTPase"/>
</dbReference>
<comment type="similarity">
    <text evidence="1">Belongs to the AFG1 ATPase family.</text>
</comment>
<feature type="region of interest" description="Disordered" evidence="4">
    <location>
        <begin position="546"/>
        <end position="649"/>
    </location>
</feature>
<dbReference type="OrthoDB" id="548867at2759"/>
<feature type="compositionally biased region" description="Low complexity" evidence="4">
    <location>
        <begin position="500"/>
        <end position="525"/>
    </location>
</feature>
<evidence type="ECO:0000256" key="4">
    <source>
        <dbReference type="SAM" id="MobiDB-lite"/>
    </source>
</evidence>
<dbReference type="GO" id="GO:0016887">
    <property type="term" value="F:ATP hydrolysis activity"/>
    <property type="evidence" value="ECO:0007669"/>
    <property type="project" value="InterPro"/>
</dbReference>
<organism evidence="6 7">
    <name type="scientific">Diplodia corticola</name>
    <dbReference type="NCBI Taxonomy" id="236234"/>
    <lineage>
        <taxon>Eukaryota</taxon>
        <taxon>Fungi</taxon>
        <taxon>Dikarya</taxon>
        <taxon>Ascomycota</taxon>
        <taxon>Pezizomycotina</taxon>
        <taxon>Dothideomycetes</taxon>
        <taxon>Dothideomycetes incertae sedis</taxon>
        <taxon>Botryosphaeriales</taxon>
        <taxon>Botryosphaeriaceae</taxon>
        <taxon>Diplodia</taxon>
    </lineage>
</organism>
<reference evidence="6 7" key="1">
    <citation type="submission" date="2016-10" db="EMBL/GenBank/DDBJ databases">
        <title>Proteomics and genomics reveal pathogen-plant mechanisms compatible with a hemibiotrophic lifestyle of Diplodia corticola.</title>
        <authorList>
            <person name="Fernandes I."/>
            <person name="De Jonge R."/>
            <person name="Van De Peer Y."/>
            <person name="Devreese B."/>
            <person name="Alves A."/>
            <person name="Esteves A.C."/>
        </authorList>
    </citation>
    <scope>NUCLEOTIDE SEQUENCE [LARGE SCALE GENOMIC DNA]</scope>
    <source>
        <strain evidence="6 7">CBS 112549</strain>
    </source>
</reference>
<evidence type="ECO:0000259" key="5">
    <source>
        <dbReference type="SMART" id="SM00382"/>
    </source>
</evidence>
<keyword evidence="2" id="KW-0547">Nucleotide-binding</keyword>
<dbReference type="NCBIfam" id="NF040713">
    <property type="entry name" value="ZapE"/>
    <property type="match status" value="1"/>
</dbReference>
<dbReference type="RefSeq" id="XP_020126204.1">
    <property type="nucleotide sequence ID" value="XM_020278445.1"/>
</dbReference>
<keyword evidence="3" id="KW-0067">ATP-binding</keyword>
<accession>A0A1J9QNA6</accession>
<dbReference type="PANTHER" id="PTHR12169">
    <property type="entry name" value="ATPASE N2B"/>
    <property type="match status" value="1"/>
</dbReference>
<feature type="compositionally biased region" description="Basic and acidic residues" evidence="4">
    <location>
        <begin position="824"/>
        <end position="836"/>
    </location>
</feature>
<sequence length="836" mass="93377">MLVRKYSTGVAITNPLVLYRALLATNRIRPDPAQHRLALHLQKLYERLKDYEPTTEYSHRLHQLSRVVGTNGRAKTSAEENRHVHPRGFWSSLLAQKEKRDSVALTRVLTSHEQAMQLDSPKGLMLHGEVGTGKSMLIDLFADCLPNRKKRRWHFNTFMLDTLAKLETLRRTRSSTFFGNSVFDDEHSLLVLARDMIETSPILFLDEFQLPDRAASKIMSNLLTSFFHLGGVLIATSNRMPEELAKAAGMEFTPPPTRMDSLRWRFGVRARSDHRFAGRGDFAPFLEVLKTRCEVWEMEGGKDYRRSESEAAVHEAERGLETAVDAAMAGDGTSAAKLPSDSQTKDSVPKMASMPKNYFVKPSIEESTSEHKEWLLKLKAAESTASGVTSPEIPWSPSTIRVYGRQVTVPRQYNGVTSWTFSELCARELGPADYITLASTFHTLILTDVPVLTLLQKNEARRFITLLDALYEARCKLLITAARGPDDIFFPESRPAAVAARAASTPSSSSSSSSPSPPQHQQQQDSDNDNDSDAVYSETFSDIYQDATAPFRPNISSYNVDDDPPSREESTPTMLAPDALEDDPPNRVRRGTYTGSFGLDRDYSYHSPSSSSSTTTTTTTNNNNGSSSSSSSSSATTLPPRAAPNFGHATAFTGEDERFAYKRARSRLWEMCGARWWARGHSDDGNNNNRDSNVDSNNASWWTPVAREVRARWEVPVAERAALEQQRQQQQQQKQREVVKADGSGVDVAEGMGAASDVDEVRDGGPATASPFRTFPGPPPKIGWTHVWGTMTWGRRAGAWGKGVEGLEERRKEREREREEEEMEKEKAKEKEEGQK</sequence>
<feature type="compositionally biased region" description="Low complexity" evidence="4">
    <location>
        <begin position="607"/>
        <end position="637"/>
    </location>
</feature>
<evidence type="ECO:0000256" key="2">
    <source>
        <dbReference type="ARBA" id="ARBA00022741"/>
    </source>
</evidence>
<dbReference type="CDD" id="cd00009">
    <property type="entry name" value="AAA"/>
    <property type="match status" value="1"/>
</dbReference>
<feature type="domain" description="AAA+ ATPase" evidence="5">
    <location>
        <begin position="120"/>
        <end position="281"/>
    </location>
</feature>
<feature type="region of interest" description="Disordered" evidence="4">
    <location>
        <begin position="757"/>
        <end position="783"/>
    </location>
</feature>
<feature type="region of interest" description="Disordered" evidence="4">
    <location>
        <begin position="724"/>
        <end position="745"/>
    </location>
</feature>
<evidence type="ECO:0000256" key="1">
    <source>
        <dbReference type="ARBA" id="ARBA00010322"/>
    </source>
</evidence>
<dbReference type="Gene3D" id="3.40.50.300">
    <property type="entry name" value="P-loop containing nucleotide triphosphate hydrolases"/>
    <property type="match status" value="1"/>
</dbReference>
<feature type="compositionally biased region" description="Basic and acidic residues" evidence="4">
    <location>
        <begin position="805"/>
        <end position="817"/>
    </location>
</feature>
<feature type="compositionally biased region" description="Low complexity" evidence="4">
    <location>
        <begin position="724"/>
        <end position="733"/>
    </location>
</feature>
<evidence type="ECO:0000313" key="6">
    <source>
        <dbReference type="EMBL" id="OJD29944.1"/>
    </source>
</evidence>
<dbReference type="Proteomes" id="UP000183809">
    <property type="component" value="Unassembled WGS sequence"/>
</dbReference>
<dbReference type="SMART" id="SM00382">
    <property type="entry name" value="AAA"/>
    <property type="match status" value="1"/>
</dbReference>
<protein>
    <submittedName>
        <fullName evidence="6">Mitochondrial atpase</fullName>
    </submittedName>
</protein>
<dbReference type="GeneID" id="31018706"/>
<dbReference type="PANTHER" id="PTHR12169:SF2">
    <property type="entry name" value="AFG1P"/>
    <property type="match status" value="1"/>
</dbReference>
<gene>
    <name evidence="6" type="ORF">BKCO1_6900026</name>
</gene>
<name>A0A1J9QNA6_9PEZI</name>
<keyword evidence="7" id="KW-1185">Reference proteome</keyword>
<dbReference type="GO" id="GO:0005739">
    <property type="term" value="C:mitochondrion"/>
    <property type="evidence" value="ECO:0007669"/>
    <property type="project" value="TreeGrafter"/>
</dbReference>
<dbReference type="SUPFAM" id="SSF52540">
    <property type="entry name" value="P-loop containing nucleoside triphosphate hydrolases"/>
    <property type="match status" value="1"/>
</dbReference>
<dbReference type="InterPro" id="IPR003593">
    <property type="entry name" value="AAA+_ATPase"/>
</dbReference>
<dbReference type="GO" id="GO:0005524">
    <property type="term" value="F:ATP binding"/>
    <property type="evidence" value="ECO:0007669"/>
    <property type="project" value="UniProtKB-KW"/>
</dbReference>